<gene>
    <name evidence="1" type="ORF">XELAEV_18004613mg</name>
</gene>
<dbReference type="EMBL" id="KV467260">
    <property type="protein sequence ID" value="OCT56616.1"/>
    <property type="molecule type" value="Genomic_DNA"/>
</dbReference>
<name>A0A974GZR5_XENLA</name>
<dbReference type="Proteomes" id="UP000694892">
    <property type="component" value="Unassembled WGS sequence"/>
</dbReference>
<protein>
    <submittedName>
        <fullName evidence="1">Uncharacterized protein</fullName>
    </submittedName>
</protein>
<sequence>MAVLSSLAEGALGDFQFRAKRRLAAVNIRLASFCTWFFNLGNGFPKRNVCGSKCKERPSKGSSNAKTPFQYSTKRGHVQNMWSSDPSIPQCLQHAAEVVGYIECSLAGVIYQCVRIL</sequence>
<dbReference type="AlphaFoldDB" id="A0A974GZR5"/>
<proteinExistence type="predicted"/>
<evidence type="ECO:0000313" key="1">
    <source>
        <dbReference type="EMBL" id="OCT56616.1"/>
    </source>
</evidence>
<reference evidence="1" key="1">
    <citation type="submission" date="2016-05" db="EMBL/GenBank/DDBJ databases">
        <title>WGS assembly of Xenopus laevis.</title>
        <authorList>
            <person name="Session A."/>
            <person name="Uno Y."/>
            <person name="Kwon T."/>
            <person name="Chapman J."/>
            <person name="Toyoda A."/>
            <person name="Takahashi S."/>
            <person name="Fukui A."/>
            <person name="Hikosaka A."/>
            <person name="Putnam N."/>
            <person name="Stites J."/>
            <person name="Van Heeringen S."/>
            <person name="Quigley I."/>
            <person name="Heinz S."/>
            <person name="Hellsten U."/>
            <person name="Lyons J."/>
            <person name="Suzuki A."/>
            <person name="Kondo M."/>
            <person name="Ogino H."/>
            <person name="Ochi H."/>
            <person name="Bogdanovic O."/>
            <person name="Lister R."/>
            <person name="Georgiou G."/>
            <person name="Paranjpe S."/>
            <person name="Van Kruijsbergen I."/>
            <person name="Mozaffari S."/>
            <person name="Shu S."/>
            <person name="Schmutz J."/>
            <person name="Jenkins J."/>
            <person name="Grimwood J."/>
            <person name="Carlson J."/>
            <person name="Mitros T."/>
            <person name="Simakov O."/>
            <person name="Heald R."/>
            <person name="Miller K."/>
            <person name="Haudenschild C."/>
            <person name="Kuroki Y."/>
            <person name="Tanaka T."/>
            <person name="Michiue T."/>
            <person name="Watanabe M."/>
            <person name="Kinoshita T."/>
            <person name="Ohta Y."/>
            <person name="Mawaribuchi S."/>
            <person name="Suzuki Y."/>
            <person name="Haramoto Y."/>
            <person name="Yamamoto T."/>
            <person name="Takagi C."/>
            <person name="Kitzman J."/>
            <person name="Shendure J."/>
            <person name="Nakayama T."/>
            <person name="Izutsu Y."/>
            <person name="Robert J."/>
            <person name="Dichmann D."/>
            <person name="Flajnik M."/>
            <person name="Houston D."/>
            <person name="Marcotte E."/>
            <person name="Wallingford J."/>
            <person name="Ito Y."/>
            <person name="Asashima M."/>
            <person name="Ueno N."/>
            <person name="Matsuda Y."/>
            <person name="Jan Veenstra G."/>
            <person name="Fujiyama A."/>
            <person name="Harland R."/>
            <person name="Taira M."/>
            <person name="Rokhsar D.S."/>
        </authorList>
    </citation>
    <scope>NUCLEOTIDE SEQUENCE</scope>
    <source>
        <strain evidence="1">J</strain>
        <tissue evidence="1">Blood</tissue>
    </source>
</reference>
<organism evidence="1">
    <name type="scientific">Xenopus laevis</name>
    <name type="common">African clawed frog</name>
    <dbReference type="NCBI Taxonomy" id="8355"/>
    <lineage>
        <taxon>Eukaryota</taxon>
        <taxon>Metazoa</taxon>
        <taxon>Chordata</taxon>
        <taxon>Craniata</taxon>
        <taxon>Vertebrata</taxon>
        <taxon>Euteleostomi</taxon>
        <taxon>Amphibia</taxon>
        <taxon>Batrachia</taxon>
        <taxon>Anura</taxon>
        <taxon>Pipoidea</taxon>
        <taxon>Pipidae</taxon>
        <taxon>Xenopodinae</taxon>
        <taxon>Xenopus</taxon>
        <taxon>Xenopus</taxon>
    </lineage>
</organism>
<accession>A0A974GZR5</accession>